<dbReference type="InterPro" id="IPR009080">
    <property type="entry name" value="tRNAsynth_Ia_anticodon-bd"/>
</dbReference>
<dbReference type="InterPro" id="IPR009008">
    <property type="entry name" value="Val/Leu/Ile-tRNA-synth_edit"/>
</dbReference>
<dbReference type="RefSeq" id="WP_153119299.1">
    <property type="nucleotide sequence ID" value="NZ_VZCC01000089.1"/>
</dbReference>
<evidence type="ECO:0000256" key="7">
    <source>
        <dbReference type="ARBA" id="ARBA00022917"/>
    </source>
</evidence>
<dbReference type="InterPro" id="IPR033705">
    <property type="entry name" value="Anticodon_Ia_Val"/>
</dbReference>
<feature type="domain" description="Methionyl/Valyl/Leucyl/Isoleucyl-tRNA synthetase anticodon-binding" evidence="14">
    <location>
        <begin position="629"/>
        <end position="773"/>
    </location>
</feature>
<dbReference type="GO" id="GO:0005829">
    <property type="term" value="C:cytosol"/>
    <property type="evidence" value="ECO:0007669"/>
    <property type="project" value="TreeGrafter"/>
</dbReference>
<keyword evidence="9 12" id="KW-0030">Aminoacyl-tRNA synthetase</keyword>
<dbReference type="InterPro" id="IPR002303">
    <property type="entry name" value="Valyl-tRNA_ligase"/>
</dbReference>
<gene>
    <name evidence="12" type="primary">valS</name>
    <name evidence="16" type="ORF">F7D74_11695</name>
</gene>
<dbReference type="Pfam" id="PF10458">
    <property type="entry name" value="Val_tRNA-synt_C"/>
    <property type="match status" value="1"/>
</dbReference>
<dbReference type="InterPro" id="IPR001412">
    <property type="entry name" value="aa-tRNA-synth_I_CS"/>
</dbReference>
<dbReference type="GO" id="GO:0006438">
    <property type="term" value="P:valyl-tRNA aminoacylation"/>
    <property type="evidence" value="ECO:0007669"/>
    <property type="project" value="UniProtKB-UniRule"/>
</dbReference>
<evidence type="ECO:0000256" key="4">
    <source>
        <dbReference type="ARBA" id="ARBA00022598"/>
    </source>
</evidence>
<dbReference type="AlphaFoldDB" id="A0AA90V250"/>
<comment type="caution">
    <text evidence="16">The sequence shown here is derived from an EMBL/GenBank/DDBJ whole genome shotgun (WGS) entry which is preliminary data.</text>
</comment>
<name>A0AA90V250_9BACT</name>
<feature type="domain" description="Aminoacyl-tRNA synthetase class Ia" evidence="13">
    <location>
        <begin position="15"/>
        <end position="587"/>
    </location>
</feature>
<keyword evidence="4 12" id="KW-0436">Ligase</keyword>
<keyword evidence="7 12" id="KW-0648">Protein biosynthesis</keyword>
<dbReference type="PROSITE" id="PS00178">
    <property type="entry name" value="AA_TRNA_LIGASE_I"/>
    <property type="match status" value="1"/>
</dbReference>
<dbReference type="HAMAP" id="MF_02004">
    <property type="entry name" value="Val_tRNA_synth_type1"/>
    <property type="match status" value="1"/>
</dbReference>
<dbReference type="InterPro" id="IPR019499">
    <property type="entry name" value="Val-tRNA_synth_tRNA-bd"/>
</dbReference>
<feature type="domain" description="Valyl-tRNA synthetase tRNA-binding arm" evidence="15">
    <location>
        <begin position="826"/>
        <end position="891"/>
    </location>
</feature>
<evidence type="ECO:0000256" key="9">
    <source>
        <dbReference type="ARBA" id="ARBA00023146"/>
    </source>
</evidence>
<dbReference type="NCBIfam" id="NF004349">
    <property type="entry name" value="PRK05729.1"/>
    <property type="match status" value="1"/>
</dbReference>
<dbReference type="EC" id="6.1.1.9" evidence="12"/>
<evidence type="ECO:0000259" key="15">
    <source>
        <dbReference type="Pfam" id="PF10458"/>
    </source>
</evidence>
<dbReference type="FunFam" id="1.10.287.380:FF:000001">
    <property type="entry name" value="Valine--tRNA ligase"/>
    <property type="match status" value="1"/>
</dbReference>
<dbReference type="Proteomes" id="UP000421408">
    <property type="component" value="Unassembled WGS sequence"/>
</dbReference>
<dbReference type="Gene3D" id="3.40.50.620">
    <property type="entry name" value="HUPs"/>
    <property type="match status" value="2"/>
</dbReference>
<dbReference type="Gene3D" id="1.10.287.380">
    <property type="entry name" value="Valyl-tRNA synthetase, C-terminal domain"/>
    <property type="match status" value="1"/>
</dbReference>
<proteinExistence type="inferred from homology"/>
<dbReference type="InterPro" id="IPR010978">
    <property type="entry name" value="tRNA-bd_arm"/>
</dbReference>
<evidence type="ECO:0000256" key="1">
    <source>
        <dbReference type="ARBA" id="ARBA00004496"/>
    </source>
</evidence>
<dbReference type="SUPFAM" id="SSF50677">
    <property type="entry name" value="ValRS/IleRS/LeuRS editing domain"/>
    <property type="match status" value="1"/>
</dbReference>
<evidence type="ECO:0000313" key="16">
    <source>
        <dbReference type="EMBL" id="MQN84620.1"/>
    </source>
</evidence>
<comment type="subunit">
    <text evidence="2 12">Monomer.</text>
</comment>
<dbReference type="GO" id="GO:0002161">
    <property type="term" value="F:aminoacyl-tRNA deacylase activity"/>
    <property type="evidence" value="ECO:0007669"/>
    <property type="project" value="InterPro"/>
</dbReference>
<evidence type="ECO:0000256" key="5">
    <source>
        <dbReference type="ARBA" id="ARBA00022741"/>
    </source>
</evidence>
<dbReference type="SUPFAM" id="SSF46589">
    <property type="entry name" value="tRNA-binding arm"/>
    <property type="match status" value="1"/>
</dbReference>
<evidence type="ECO:0000259" key="13">
    <source>
        <dbReference type="Pfam" id="PF00133"/>
    </source>
</evidence>
<dbReference type="GO" id="GO:0005524">
    <property type="term" value="F:ATP binding"/>
    <property type="evidence" value="ECO:0007669"/>
    <property type="project" value="UniProtKB-UniRule"/>
</dbReference>
<dbReference type="PANTHER" id="PTHR11946">
    <property type="entry name" value="VALYL-TRNA SYNTHETASES"/>
    <property type="match status" value="1"/>
</dbReference>
<dbReference type="NCBIfam" id="TIGR00422">
    <property type="entry name" value="valS"/>
    <property type="match status" value="1"/>
</dbReference>
<dbReference type="PRINTS" id="PR00986">
    <property type="entry name" value="TRNASYNTHVAL"/>
</dbReference>
<reference evidence="17" key="1">
    <citation type="submission" date="2019-09" db="EMBL/GenBank/DDBJ databases">
        <title>Distinct polysaccharide growth profiles of human intestinal Prevotella copri isolates.</title>
        <authorList>
            <person name="Fehlner-Peach H."/>
            <person name="Magnabosco C."/>
            <person name="Raghavan V."/>
            <person name="Scher J.U."/>
            <person name="Tett A."/>
            <person name="Cox L.M."/>
            <person name="Gottsegen C."/>
            <person name="Watters A."/>
            <person name="Wiltshire- Gordon J.D."/>
            <person name="Segata N."/>
            <person name="Bonneau R."/>
            <person name="Littman D.R."/>
        </authorList>
    </citation>
    <scope>NUCLEOTIDE SEQUENCE [LARGE SCALE GENOMIC DNA]</scope>
    <source>
        <strain evidence="17">iAA108</strain>
    </source>
</reference>
<evidence type="ECO:0000256" key="2">
    <source>
        <dbReference type="ARBA" id="ARBA00011245"/>
    </source>
</evidence>
<accession>A0AA90V250</accession>
<evidence type="ECO:0000259" key="14">
    <source>
        <dbReference type="Pfam" id="PF08264"/>
    </source>
</evidence>
<dbReference type="CDD" id="cd07962">
    <property type="entry name" value="Anticodon_Ia_Val"/>
    <property type="match status" value="1"/>
</dbReference>
<evidence type="ECO:0000256" key="3">
    <source>
        <dbReference type="ARBA" id="ARBA00022490"/>
    </source>
</evidence>
<dbReference type="Gene3D" id="3.90.740.10">
    <property type="entry name" value="Valyl/Leucyl/Isoleucyl-tRNA synthetase, editing domain"/>
    <property type="match status" value="2"/>
</dbReference>
<sequence>MELASKYDPQAVESKWYQYWLDNKLFSSKPDGREPYTVVIPPPNVTGVLHMGHMLNNTIQDILVRRARMEGKNACWVPGTDHASIATEAKVVNRLAQQGIKKTDLTREEFLKHAWDWTHEHGGIILKQLRKLGASCDWDRTAFTMDETRSRAVIHVFCDLYKKGLIYRGVRMVNWDPKAQTALSDEEVIYKDEHSKLYHLKYYVVEQDCQQVDEENVIHKDEKGYYAVVATTRPETIMGDSAMCINPEDKKNTWLKGKHVIVPLVNREIPVIEDTYVDIEFGTGCLKVTPAHDINDHALGLKHGLETIDIFNDNGTISEAAGLYVGMDRMDVRKQISIDLQNAGLMEKIEDYNNKVGFSERTNVPIEPKLSTQWFLKMQHFADIALPPVMDDDIEFYPKKYKNTYRHWLENIKDWCISRQLWWGHRIPAYYFDNAGKKDFVVAETAEEALKLAQEKNASIKAEDLEQESDCLDTWFSSWLWPISLFDGIEHPDNEEINYYYPTSDLVTGPDIIFFWVARMIMAGYEYRGKMPFKHVYFTGIVRDKLGRKMSKSLGNSPDPLVLIDKFGADGVRMGMMLSAPAGNDILFDESLCEQGRNFNNKIWNAFRLVKGWETADIEQPKSAEIAVKWFDAKLKEVNEEMQKQFKDYRISEALMTVYKLFWDEFSSWYLEMVKPAYGQPIDQKSYDATLRFFDALLKMLHPFMPFITEELWQHIYDRKDGESIMREKLEIPAPTAEEQKLAADIEAVKQIIAGVRTVRNQKNIAQKEQLSLQVVGKNDFEAYNDVTLKMANLDKIEVIAEKSADASSFMVGTDEFAVPLGDLIDVAAEIEKAEAQLKHLEGFLIGVRKKLSNENFVAHAPEKVVALERKKESDSVEKIAALKATIEELKKK</sequence>
<dbReference type="CDD" id="cd00817">
    <property type="entry name" value="ValRS_core"/>
    <property type="match status" value="1"/>
</dbReference>
<comment type="catalytic activity">
    <reaction evidence="10 12">
        <text>tRNA(Val) + L-valine + ATP = L-valyl-tRNA(Val) + AMP + diphosphate</text>
        <dbReference type="Rhea" id="RHEA:10704"/>
        <dbReference type="Rhea" id="RHEA-COMP:9672"/>
        <dbReference type="Rhea" id="RHEA-COMP:9708"/>
        <dbReference type="ChEBI" id="CHEBI:30616"/>
        <dbReference type="ChEBI" id="CHEBI:33019"/>
        <dbReference type="ChEBI" id="CHEBI:57762"/>
        <dbReference type="ChEBI" id="CHEBI:78442"/>
        <dbReference type="ChEBI" id="CHEBI:78537"/>
        <dbReference type="ChEBI" id="CHEBI:456215"/>
        <dbReference type="EC" id="6.1.1.9"/>
    </reaction>
</comment>
<dbReference type="SUPFAM" id="SSF52374">
    <property type="entry name" value="Nucleotidylyl transferase"/>
    <property type="match status" value="1"/>
</dbReference>
<comment type="function">
    <text evidence="12">Catalyzes the attachment of valine to tRNA(Val). As ValRS can inadvertently accommodate and process structurally similar amino acids such as threonine, to avoid such errors, it has a 'posttransfer' editing activity that hydrolyzes mischarged Thr-tRNA(Val) in a tRNA-dependent manner.</text>
</comment>
<feature type="short sequence motif" description="'HIGH' region" evidence="12">
    <location>
        <begin position="43"/>
        <end position="53"/>
    </location>
</feature>
<dbReference type="GO" id="GO:0004832">
    <property type="term" value="F:valine-tRNA ligase activity"/>
    <property type="evidence" value="ECO:0007669"/>
    <property type="project" value="UniProtKB-UniRule"/>
</dbReference>
<dbReference type="InterPro" id="IPR037118">
    <property type="entry name" value="Val-tRNA_synth_C_sf"/>
</dbReference>
<evidence type="ECO:0000256" key="6">
    <source>
        <dbReference type="ARBA" id="ARBA00022840"/>
    </source>
</evidence>
<dbReference type="Pfam" id="PF08264">
    <property type="entry name" value="Anticodon_1"/>
    <property type="match status" value="1"/>
</dbReference>
<comment type="domain">
    <text evidence="12">ValRS has two distinct active sites: one for aminoacylation and one for editing. The misactivated threonine is translocated from the active site to the editing site.</text>
</comment>
<evidence type="ECO:0000256" key="11">
    <source>
        <dbReference type="ARBA" id="ARBA00060830"/>
    </source>
</evidence>
<dbReference type="PANTHER" id="PTHR11946:SF109">
    <property type="entry name" value="VALINE--TRNA LIGASE"/>
    <property type="match status" value="1"/>
</dbReference>
<dbReference type="FunFam" id="3.40.50.620:FF:000032">
    <property type="entry name" value="Valine--tRNA ligase"/>
    <property type="match status" value="1"/>
</dbReference>
<protein>
    <recommendedName>
        <fullName evidence="12">Valine--tRNA ligase</fullName>
        <ecNumber evidence="12">6.1.1.9</ecNumber>
    </recommendedName>
    <alternativeName>
        <fullName evidence="12">Valyl-tRNA synthetase</fullName>
        <shortName evidence="12">ValRS</shortName>
    </alternativeName>
</protein>
<keyword evidence="6 12" id="KW-0067">ATP-binding</keyword>
<dbReference type="EMBL" id="VZCC01000089">
    <property type="protein sequence ID" value="MQN84620.1"/>
    <property type="molecule type" value="Genomic_DNA"/>
</dbReference>
<feature type="binding site" evidence="12">
    <location>
        <position position="552"/>
    </location>
    <ligand>
        <name>ATP</name>
        <dbReference type="ChEBI" id="CHEBI:30616"/>
    </ligand>
</feature>
<evidence type="ECO:0000313" key="17">
    <source>
        <dbReference type="Proteomes" id="UP000421408"/>
    </source>
</evidence>
<dbReference type="InterPro" id="IPR013155">
    <property type="entry name" value="M/V/L/I-tRNA-synth_anticd-bd"/>
</dbReference>
<evidence type="ECO:0000256" key="8">
    <source>
        <dbReference type="ARBA" id="ARBA00023054"/>
    </source>
</evidence>
<feature type="short sequence motif" description="'KMSKS' region" evidence="12">
    <location>
        <begin position="549"/>
        <end position="553"/>
    </location>
</feature>
<dbReference type="SUPFAM" id="SSF47323">
    <property type="entry name" value="Anticodon-binding domain of a subclass of class I aminoacyl-tRNA synthetases"/>
    <property type="match status" value="1"/>
</dbReference>
<comment type="subcellular location">
    <subcellularLocation>
        <location evidence="1 12">Cytoplasm</location>
    </subcellularLocation>
</comment>
<keyword evidence="8 12" id="KW-0175">Coiled coil</keyword>
<organism evidence="16 17">
    <name type="scientific">Segatella copri</name>
    <dbReference type="NCBI Taxonomy" id="165179"/>
    <lineage>
        <taxon>Bacteria</taxon>
        <taxon>Pseudomonadati</taxon>
        <taxon>Bacteroidota</taxon>
        <taxon>Bacteroidia</taxon>
        <taxon>Bacteroidales</taxon>
        <taxon>Prevotellaceae</taxon>
        <taxon>Segatella</taxon>
    </lineage>
</organism>
<comment type="similarity">
    <text evidence="11 12">Belongs to the class-I aminoacyl-tRNA synthetase family. ValS type 1 subfamily.</text>
</comment>
<dbReference type="FunFam" id="3.90.740.10:FF:000015">
    <property type="entry name" value="Valine--tRNA ligase"/>
    <property type="match status" value="1"/>
</dbReference>
<evidence type="ECO:0000256" key="10">
    <source>
        <dbReference type="ARBA" id="ARBA00047552"/>
    </source>
</evidence>
<keyword evidence="5 12" id="KW-0547">Nucleotide-binding</keyword>
<keyword evidence="3 12" id="KW-0963">Cytoplasm</keyword>
<evidence type="ECO:0000256" key="12">
    <source>
        <dbReference type="HAMAP-Rule" id="MF_02004"/>
    </source>
</evidence>
<comment type="domain">
    <text evidence="12">The C-terminal coiled-coil domain is crucial for aminoacylation activity.</text>
</comment>
<dbReference type="Gene3D" id="1.10.730.10">
    <property type="entry name" value="Isoleucyl-tRNA Synthetase, Domain 1"/>
    <property type="match status" value="1"/>
</dbReference>
<dbReference type="InterPro" id="IPR014729">
    <property type="entry name" value="Rossmann-like_a/b/a_fold"/>
</dbReference>
<dbReference type="InterPro" id="IPR002300">
    <property type="entry name" value="aa-tRNA-synth_Ia"/>
</dbReference>
<dbReference type="Pfam" id="PF00133">
    <property type="entry name" value="tRNA-synt_1"/>
    <property type="match status" value="1"/>
</dbReference>